<dbReference type="STRING" id="1121863.GCA_000621185_01198"/>
<sequence length="141" mass="15197">MKKYVVPALAAVVLAGCATPGHKAHVTAQQLVHHRYVLSTVDGAPLDASTRMPEISFGENLHVAGSMCNRFMGQGELHGDVLKVKGMASTRMLCAEPRLNELDTLIGEMLTQGAKVSQSQKTLVLETSQHTLTYKLADLVN</sequence>
<dbReference type="PATRIC" id="fig|1656095.3.peg.1701"/>
<dbReference type="Proteomes" id="UP000037315">
    <property type="component" value="Unassembled WGS sequence"/>
</dbReference>
<dbReference type="InterPro" id="IPR038670">
    <property type="entry name" value="HslJ-like_sf"/>
</dbReference>
<organism evidence="2 3">
    <name type="scientific">Franconibacter pulveris</name>
    <dbReference type="NCBI Taxonomy" id="435910"/>
    <lineage>
        <taxon>Bacteria</taxon>
        <taxon>Pseudomonadati</taxon>
        <taxon>Pseudomonadota</taxon>
        <taxon>Gammaproteobacteria</taxon>
        <taxon>Enterobacterales</taxon>
        <taxon>Enterobacteriaceae</taxon>
        <taxon>Franconibacter</taxon>
    </lineage>
</organism>
<dbReference type="PROSITE" id="PS51257">
    <property type="entry name" value="PROKAR_LIPOPROTEIN"/>
    <property type="match status" value="1"/>
</dbReference>
<dbReference type="PANTHER" id="PTHR35535">
    <property type="entry name" value="HEAT SHOCK PROTEIN HSLJ"/>
    <property type="match status" value="1"/>
</dbReference>
<dbReference type="Pfam" id="PF03724">
    <property type="entry name" value="META"/>
    <property type="match status" value="1"/>
</dbReference>
<protein>
    <submittedName>
        <fullName evidence="2">Heat-inducible protein</fullName>
    </submittedName>
</protein>
<accession>A0A0J8VT96</accession>
<dbReference type="AlphaFoldDB" id="A0A0J8VT96"/>
<name>A0A0J8VT96_9ENTR</name>
<dbReference type="PANTHER" id="PTHR35535:SF1">
    <property type="entry name" value="HEAT SHOCK PROTEIN HSLJ"/>
    <property type="match status" value="1"/>
</dbReference>
<dbReference type="Gene3D" id="2.40.128.270">
    <property type="match status" value="1"/>
</dbReference>
<dbReference type="EMBL" id="LFEJ01000009">
    <property type="protein sequence ID" value="KMV35695.1"/>
    <property type="molecule type" value="Genomic_DNA"/>
</dbReference>
<comment type="caution">
    <text evidence="2">The sequence shown here is derived from an EMBL/GenBank/DDBJ whole genome shotgun (WGS) entry which is preliminary data.</text>
</comment>
<evidence type="ECO:0000313" key="3">
    <source>
        <dbReference type="Proteomes" id="UP000037315"/>
    </source>
</evidence>
<gene>
    <name evidence="2" type="ORF">ACH50_05045</name>
</gene>
<dbReference type="OrthoDB" id="5600341at2"/>
<dbReference type="InterPro" id="IPR005184">
    <property type="entry name" value="DUF306_Meta_HslJ"/>
</dbReference>
<reference evidence="2 3" key="1">
    <citation type="submission" date="2015-06" db="EMBL/GenBank/DDBJ databases">
        <title>Genome sequencing of Cronobacter sp. strain DJ34 isolated from petroleum contaminated sludge of Duliajan Oil Fields, Assam, India.</title>
        <authorList>
            <person name="Pal S."/>
            <person name="Banerjee T.D."/>
            <person name="Roy A."/>
            <person name="Sar P."/>
            <person name="Kazy S.K."/>
        </authorList>
    </citation>
    <scope>NUCLEOTIDE SEQUENCE [LARGE SCALE GENOMIC DNA]</scope>
    <source>
        <strain evidence="2 3">DJ34</strain>
    </source>
</reference>
<dbReference type="RefSeq" id="WP_048887476.1">
    <property type="nucleotide sequence ID" value="NZ_LFEJ01000009.1"/>
</dbReference>
<feature type="domain" description="DUF306" evidence="1">
    <location>
        <begin position="29"/>
        <end position="133"/>
    </location>
</feature>
<keyword evidence="3" id="KW-1185">Reference proteome</keyword>
<evidence type="ECO:0000259" key="1">
    <source>
        <dbReference type="Pfam" id="PF03724"/>
    </source>
</evidence>
<proteinExistence type="predicted"/>
<evidence type="ECO:0000313" key="2">
    <source>
        <dbReference type="EMBL" id="KMV35695.1"/>
    </source>
</evidence>
<dbReference type="InterPro" id="IPR053147">
    <property type="entry name" value="Hsp_HslJ-like"/>
</dbReference>
<dbReference type="NCBIfam" id="NF007766">
    <property type="entry name" value="PRK10449.1"/>
    <property type="match status" value="1"/>
</dbReference>